<evidence type="ECO:0000313" key="1">
    <source>
        <dbReference type="EMBL" id="GCC52467.1"/>
    </source>
</evidence>
<reference evidence="1 2" key="1">
    <citation type="submission" date="2018-11" db="EMBL/GenBank/DDBJ databases">
        <title>Chryseotalea sanarue gen. nov., sp., nov., a member of the family Cytophagaceae, isolated from a brackish lake in Hamamatsu Japan.</title>
        <authorList>
            <person name="Maejima Y."/>
            <person name="Iino T."/>
            <person name="Muraguchi Y."/>
            <person name="Fukuda K."/>
            <person name="Ohkuma M."/>
            <person name="Moriuchi R."/>
            <person name="Dohra H."/>
            <person name="Kimbara K."/>
            <person name="Shintani M."/>
        </authorList>
    </citation>
    <scope>NUCLEOTIDE SEQUENCE [LARGE SCALE GENOMIC DNA]</scope>
    <source>
        <strain evidence="1 2">Ys</strain>
    </source>
</reference>
<name>A0A401UC58_9BACT</name>
<comment type="caution">
    <text evidence="1">The sequence shown here is derived from an EMBL/GenBank/DDBJ whole genome shotgun (WGS) entry which is preliminary data.</text>
</comment>
<dbReference type="AlphaFoldDB" id="A0A401UC58"/>
<protein>
    <submittedName>
        <fullName evidence="1">Uncharacterized protein</fullName>
    </submittedName>
</protein>
<dbReference type="Proteomes" id="UP000288227">
    <property type="component" value="Unassembled WGS sequence"/>
</dbReference>
<dbReference type="EMBL" id="BHXQ01000005">
    <property type="protein sequence ID" value="GCC52467.1"/>
    <property type="molecule type" value="Genomic_DNA"/>
</dbReference>
<gene>
    <name evidence="1" type="ORF">SanaruYs_27040</name>
</gene>
<accession>A0A401UC58</accession>
<keyword evidence="2" id="KW-1185">Reference proteome</keyword>
<sequence>MILVSTIRPTPSPSGNKNARKANLENTFFGNLLFTFPYTGKIRTIIKSPIKVALVFKRYARKKK</sequence>
<proteinExistence type="predicted"/>
<organism evidence="1 2">
    <name type="scientific">Chryseotalea sanaruensis</name>
    <dbReference type="NCBI Taxonomy" id="2482724"/>
    <lineage>
        <taxon>Bacteria</taxon>
        <taxon>Pseudomonadati</taxon>
        <taxon>Bacteroidota</taxon>
        <taxon>Cytophagia</taxon>
        <taxon>Cytophagales</taxon>
        <taxon>Chryseotaleaceae</taxon>
        <taxon>Chryseotalea</taxon>
    </lineage>
</organism>
<evidence type="ECO:0000313" key="2">
    <source>
        <dbReference type="Proteomes" id="UP000288227"/>
    </source>
</evidence>